<dbReference type="PROSITE" id="PS00211">
    <property type="entry name" value="ABC_TRANSPORTER_1"/>
    <property type="match status" value="1"/>
</dbReference>
<organism evidence="10 11">
    <name type="scientific">Faecousia intestinalis</name>
    <dbReference type="NCBI Taxonomy" id="3133167"/>
    <lineage>
        <taxon>Bacteria</taxon>
        <taxon>Bacillati</taxon>
        <taxon>Bacillota</taxon>
        <taxon>Clostridia</taxon>
        <taxon>Eubacteriales</taxon>
        <taxon>Oscillospiraceae</taxon>
        <taxon>Faecousia</taxon>
    </lineage>
</organism>
<dbReference type="InterPro" id="IPR027417">
    <property type="entry name" value="P-loop_NTPase"/>
</dbReference>
<dbReference type="InterPro" id="IPR036640">
    <property type="entry name" value="ABC1_TM_sf"/>
</dbReference>
<dbReference type="SUPFAM" id="SSF90123">
    <property type="entry name" value="ABC transporter transmembrane region"/>
    <property type="match status" value="1"/>
</dbReference>
<keyword evidence="3" id="KW-0547">Nucleotide-binding</keyword>
<dbReference type="Gene3D" id="3.40.50.300">
    <property type="entry name" value="P-loop containing nucleotide triphosphate hydrolases"/>
    <property type="match status" value="1"/>
</dbReference>
<gene>
    <name evidence="10" type="ORF">WMO66_12745</name>
</gene>
<evidence type="ECO:0000256" key="1">
    <source>
        <dbReference type="ARBA" id="ARBA00004651"/>
    </source>
</evidence>
<feature type="transmembrane region" description="Helical" evidence="7">
    <location>
        <begin position="25"/>
        <end position="48"/>
    </location>
</feature>
<dbReference type="PROSITE" id="PS50929">
    <property type="entry name" value="ABC_TM1F"/>
    <property type="match status" value="1"/>
</dbReference>
<feature type="transmembrane region" description="Helical" evidence="7">
    <location>
        <begin position="68"/>
        <end position="91"/>
    </location>
</feature>
<keyword evidence="5 7" id="KW-1133">Transmembrane helix</keyword>
<keyword evidence="11" id="KW-1185">Reference proteome</keyword>
<dbReference type="Proteomes" id="UP001491552">
    <property type="component" value="Unassembled WGS sequence"/>
</dbReference>
<feature type="transmembrane region" description="Helical" evidence="7">
    <location>
        <begin position="142"/>
        <end position="162"/>
    </location>
</feature>
<dbReference type="InterPro" id="IPR003593">
    <property type="entry name" value="AAA+_ATPase"/>
</dbReference>
<dbReference type="PANTHER" id="PTHR43394:SF1">
    <property type="entry name" value="ATP-BINDING CASSETTE SUB-FAMILY B MEMBER 10, MITOCHONDRIAL"/>
    <property type="match status" value="1"/>
</dbReference>
<protein>
    <submittedName>
        <fullName evidence="10">ABC transporter ATP-binding protein</fullName>
    </submittedName>
</protein>
<evidence type="ECO:0000313" key="11">
    <source>
        <dbReference type="Proteomes" id="UP001491552"/>
    </source>
</evidence>
<dbReference type="InterPro" id="IPR003439">
    <property type="entry name" value="ABC_transporter-like_ATP-bd"/>
</dbReference>
<comment type="caution">
    <text evidence="10">The sequence shown here is derived from an EMBL/GenBank/DDBJ whole genome shotgun (WGS) entry which is preliminary data.</text>
</comment>
<evidence type="ECO:0000256" key="2">
    <source>
        <dbReference type="ARBA" id="ARBA00022692"/>
    </source>
</evidence>
<dbReference type="SMART" id="SM00382">
    <property type="entry name" value="AAA"/>
    <property type="match status" value="1"/>
</dbReference>
<feature type="domain" description="ABC transporter" evidence="8">
    <location>
        <begin position="341"/>
        <end position="573"/>
    </location>
</feature>
<feature type="transmembrane region" description="Helical" evidence="7">
    <location>
        <begin position="249"/>
        <end position="273"/>
    </location>
</feature>
<comment type="subcellular location">
    <subcellularLocation>
        <location evidence="1">Cell membrane</location>
        <topology evidence="1">Multi-pass membrane protein</topology>
    </subcellularLocation>
</comment>
<dbReference type="InterPro" id="IPR017871">
    <property type="entry name" value="ABC_transporter-like_CS"/>
</dbReference>
<evidence type="ECO:0000256" key="3">
    <source>
        <dbReference type="ARBA" id="ARBA00022741"/>
    </source>
</evidence>
<keyword evidence="2 7" id="KW-0812">Transmembrane</keyword>
<dbReference type="CDD" id="cd03228">
    <property type="entry name" value="ABCC_MRP_Like"/>
    <property type="match status" value="1"/>
</dbReference>
<dbReference type="InterPro" id="IPR039421">
    <property type="entry name" value="Type_1_exporter"/>
</dbReference>
<feature type="domain" description="ABC transmembrane type-1" evidence="9">
    <location>
        <begin position="28"/>
        <end position="310"/>
    </location>
</feature>
<evidence type="ECO:0000256" key="6">
    <source>
        <dbReference type="ARBA" id="ARBA00023136"/>
    </source>
</evidence>
<reference evidence="10 11" key="1">
    <citation type="submission" date="2024-03" db="EMBL/GenBank/DDBJ databases">
        <title>Human intestinal bacterial collection.</title>
        <authorList>
            <person name="Pauvert C."/>
            <person name="Hitch T.C.A."/>
            <person name="Clavel T."/>
        </authorList>
    </citation>
    <scope>NUCLEOTIDE SEQUENCE [LARGE SCALE GENOMIC DNA]</scope>
    <source>
        <strain evidence="10 11">CLA-AA-H192</strain>
    </source>
</reference>
<dbReference type="Pfam" id="PF00664">
    <property type="entry name" value="ABC_membrane"/>
    <property type="match status" value="1"/>
</dbReference>
<dbReference type="EMBL" id="JBBMFF010000260">
    <property type="protein sequence ID" value="MEQ2512099.1"/>
    <property type="molecule type" value="Genomic_DNA"/>
</dbReference>
<dbReference type="PROSITE" id="PS50893">
    <property type="entry name" value="ABC_TRANSPORTER_2"/>
    <property type="match status" value="1"/>
</dbReference>
<keyword evidence="6 7" id="KW-0472">Membrane</keyword>
<dbReference type="InterPro" id="IPR011527">
    <property type="entry name" value="ABC1_TM_dom"/>
</dbReference>
<dbReference type="RefSeq" id="WP_349136802.1">
    <property type="nucleotide sequence ID" value="NZ_JBBMFF010000260.1"/>
</dbReference>
<evidence type="ECO:0000259" key="8">
    <source>
        <dbReference type="PROSITE" id="PS50893"/>
    </source>
</evidence>
<evidence type="ECO:0000256" key="7">
    <source>
        <dbReference type="SAM" id="Phobius"/>
    </source>
</evidence>
<evidence type="ECO:0000259" key="9">
    <source>
        <dbReference type="PROSITE" id="PS50929"/>
    </source>
</evidence>
<proteinExistence type="predicted"/>
<sequence>MKSDPPRVRALRRQLTATFYRKNKATFFVTAGAMLLLGGALLAVAWILQQIIDIASGDSVAPLVRMCWLCLGVLVSVTTIYVVQCYTYPAFLRRAMKQYKEYAFTELTKKSISTFSDENTSRYISALTNDAVCIETNYLAKIFTLLTKSVSFVGGLVMMLLYSPLLTGFALLLSLVPLAVSVLCGNRLARMETEVSRQNESFVAMTKDLLSGFSVVKSFKAEAEVVARFCRRNEELEETKGRRRRMEEVITMLGTGAGIVAQLGVFLFGAYLAVTKQGVTPGVVIVFLPLMSFVVDPIGSVPPILANRRAAVALIDKLADAVGKNVRESGEQMDPVLRDGITIDHLTYGYHESAPVLNDVSVRFEAGKSYAIVGTSGSGKSTLVNLLMGSSNDYQGSIRFDQRELRSIATESLYGLVSVVQQNVFIFDDTIRNNITMFRHFDEKLVQQATEKAGLTPLLAERGEDYICGEGGSGLSGGERQRISIARCLLRQTPVLLIDEATAALDAATAYSVSAAILAIEGLTRIVVTHRLEEPLLRKYDEILVLKNGEICERGSFDALMARREQFYSLFNVANG</sequence>
<evidence type="ECO:0000256" key="4">
    <source>
        <dbReference type="ARBA" id="ARBA00022840"/>
    </source>
</evidence>
<feature type="transmembrane region" description="Helical" evidence="7">
    <location>
        <begin position="279"/>
        <end position="299"/>
    </location>
</feature>
<dbReference type="PANTHER" id="PTHR43394">
    <property type="entry name" value="ATP-DEPENDENT PERMEASE MDL1, MITOCHONDRIAL"/>
    <property type="match status" value="1"/>
</dbReference>
<keyword evidence="4 10" id="KW-0067">ATP-binding</keyword>
<accession>A0ABV1GAC6</accession>
<evidence type="ECO:0000256" key="5">
    <source>
        <dbReference type="ARBA" id="ARBA00022989"/>
    </source>
</evidence>
<dbReference type="Gene3D" id="1.20.1560.10">
    <property type="entry name" value="ABC transporter type 1, transmembrane domain"/>
    <property type="match status" value="1"/>
</dbReference>
<dbReference type="SUPFAM" id="SSF52540">
    <property type="entry name" value="P-loop containing nucleoside triphosphate hydrolases"/>
    <property type="match status" value="1"/>
</dbReference>
<name>A0ABV1GAC6_9FIRM</name>
<evidence type="ECO:0000313" key="10">
    <source>
        <dbReference type="EMBL" id="MEQ2512099.1"/>
    </source>
</evidence>
<feature type="transmembrane region" description="Helical" evidence="7">
    <location>
        <begin position="168"/>
        <end position="189"/>
    </location>
</feature>
<dbReference type="Pfam" id="PF00005">
    <property type="entry name" value="ABC_tran"/>
    <property type="match status" value="1"/>
</dbReference>
<dbReference type="GO" id="GO:0005524">
    <property type="term" value="F:ATP binding"/>
    <property type="evidence" value="ECO:0007669"/>
    <property type="project" value="UniProtKB-KW"/>
</dbReference>